<sequence length="164" mass="18696">MSYWTRSNNHEADTTTILNPGQRKLPDELSLPTLESAQFVLLTRIQQSHIGDLTSPPTSKDTFNLSDCLWYRIVVQKDSVSYLSEDMVIKQDNFDTNTGRLTSMSRQAHKALIKSPTIHVEDDNVGQRYSHSQSAHPYLIDGHCRDLVKVTTIGRECFFSRLII</sequence>
<dbReference type="Proteomes" id="UP000789572">
    <property type="component" value="Unassembled WGS sequence"/>
</dbReference>
<evidence type="ECO:0000313" key="3">
    <source>
        <dbReference type="Proteomes" id="UP000789572"/>
    </source>
</evidence>
<gene>
    <name evidence="2" type="ORF">POCULU_LOCUS5020</name>
</gene>
<keyword evidence="3" id="KW-1185">Reference proteome</keyword>
<feature type="region of interest" description="Disordered" evidence="1">
    <location>
        <begin position="1"/>
        <end position="24"/>
    </location>
</feature>
<organism evidence="2 3">
    <name type="scientific">Paraglomus occultum</name>
    <dbReference type="NCBI Taxonomy" id="144539"/>
    <lineage>
        <taxon>Eukaryota</taxon>
        <taxon>Fungi</taxon>
        <taxon>Fungi incertae sedis</taxon>
        <taxon>Mucoromycota</taxon>
        <taxon>Glomeromycotina</taxon>
        <taxon>Glomeromycetes</taxon>
        <taxon>Paraglomerales</taxon>
        <taxon>Paraglomeraceae</taxon>
        <taxon>Paraglomus</taxon>
    </lineage>
</organism>
<comment type="caution">
    <text evidence="2">The sequence shown here is derived from an EMBL/GenBank/DDBJ whole genome shotgun (WGS) entry which is preliminary data.</text>
</comment>
<evidence type="ECO:0000313" key="2">
    <source>
        <dbReference type="EMBL" id="CAG8551018.1"/>
    </source>
</evidence>
<proteinExistence type="predicted"/>
<accession>A0A9N9B047</accession>
<dbReference type="EMBL" id="CAJVPJ010000712">
    <property type="protein sequence ID" value="CAG8551018.1"/>
    <property type="molecule type" value="Genomic_DNA"/>
</dbReference>
<reference evidence="2" key="1">
    <citation type="submission" date="2021-06" db="EMBL/GenBank/DDBJ databases">
        <authorList>
            <person name="Kallberg Y."/>
            <person name="Tangrot J."/>
            <person name="Rosling A."/>
        </authorList>
    </citation>
    <scope>NUCLEOTIDE SEQUENCE</scope>
    <source>
        <strain evidence="2">IA702</strain>
    </source>
</reference>
<protein>
    <submittedName>
        <fullName evidence="2">11054_t:CDS:1</fullName>
    </submittedName>
</protein>
<evidence type="ECO:0000256" key="1">
    <source>
        <dbReference type="SAM" id="MobiDB-lite"/>
    </source>
</evidence>
<dbReference type="AlphaFoldDB" id="A0A9N9B047"/>
<name>A0A9N9B047_9GLOM</name>